<reference evidence="8" key="1">
    <citation type="submission" date="2017-09" db="EMBL/GenBank/DDBJ databases">
        <title>Contemporary evolution of a Lepidopteran species, Heliothis virescens, in response to modern agricultural practices.</title>
        <authorList>
            <person name="Fritz M.L."/>
            <person name="Deyonke A.M."/>
            <person name="Papanicolaou A."/>
            <person name="Micinski S."/>
            <person name="Westbrook J."/>
            <person name="Gould F."/>
        </authorList>
    </citation>
    <scope>NUCLEOTIDE SEQUENCE [LARGE SCALE GENOMIC DNA]</scope>
    <source>
        <strain evidence="8">HvINT-</strain>
        <tissue evidence="8">Whole body</tissue>
    </source>
</reference>
<dbReference type="STRING" id="7102.A0A2A4JQ35"/>
<dbReference type="PROSITE" id="PS00135">
    <property type="entry name" value="TRYPSIN_SER"/>
    <property type="match status" value="1"/>
</dbReference>
<dbReference type="InterPro" id="IPR001254">
    <property type="entry name" value="Trypsin_dom"/>
</dbReference>
<keyword evidence="5" id="KW-0378">Hydrolase</keyword>
<keyword evidence="3" id="KW-0325">Glycoprotein</keyword>
<dbReference type="PRINTS" id="PR00722">
    <property type="entry name" value="CHYMOTRYPSIN"/>
</dbReference>
<dbReference type="FunFam" id="2.40.10.10:FF:000028">
    <property type="entry name" value="Serine protease easter"/>
    <property type="match status" value="1"/>
</dbReference>
<keyword evidence="5" id="KW-0645">Protease</keyword>
<feature type="chain" id="PRO_5012720431" description="Peptidase S1 domain-containing protein" evidence="6">
    <location>
        <begin position="17"/>
        <end position="279"/>
    </location>
</feature>
<evidence type="ECO:0000256" key="4">
    <source>
        <dbReference type="ARBA" id="ARBA00024195"/>
    </source>
</evidence>
<keyword evidence="2" id="KW-1015">Disulfide bond</keyword>
<dbReference type="Pfam" id="PF00089">
    <property type="entry name" value="Trypsin"/>
    <property type="match status" value="1"/>
</dbReference>
<evidence type="ECO:0000256" key="5">
    <source>
        <dbReference type="RuleBase" id="RU363034"/>
    </source>
</evidence>
<dbReference type="GO" id="GO:0006508">
    <property type="term" value="P:proteolysis"/>
    <property type="evidence" value="ECO:0007669"/>
    <property type="project" value="UniProtKB-KW"/>
</dbReference>
<evidence type="ECO:0000313" key="8">
    <source>
        <dbReference type="EMBL" id="PCG73522.1"/>
    </source>
</evidence>
<dbReference type="PROSITE" id="PS00134">
    <property type="entry name" value="TRYPSIN_HIS"/>
    <property type="match status" value="1"/>
</dbReference>
<dbReference type="Gene3D" id="2.40.10.10">
    <property type="entry name" value="Trypsin-like serine proteases"/>
    <property type="match status" value="2"/>
</dbReference>
<dbReference type="InterPro" id="IPR051487">
    <property type="entry name" value="Ser/Thr_Proteases_Immune/Dev"/>
</dbReference>
<evidence type="ECO:0000259" key="7">
    <source>
        <dbReference type="PROSITE" id="PS50240"/>
    </source>
</evidence>
<dbReference type="EMBL" id="NWSH01000925">
    <property type="protein sequence ID" value="PCG73522.1"/>
    <property type="molecule type" value="Genomic_DNA"/>
</dbReference>
<dbReference type="InterPro" id="IPR009003">
    <property type="entry name" value="Peptidase_S1_PA"/>
</dbReference>
<dbReference type="SUPFAM" id="SSF50494">
    <property type="entry name" value="Trypsin-like serine proteases"/>
    <property type="match status" value="1"/>
</dbReference>
<evidence type="ECO:0000256" key="3">
    <source>
        <dbReference type="ARBA" id="ARBA00023180"/>
    </source>
</evidence>
<gene>
    <name evidence="8" type="ORF">B5V51_14746</name>
</gene>
<dbReference type="SMART" id="SM00020">
    <property type="entry name" value="Tryp_SPc"/>
    <property type="match status" value="1"/>
</dbReference>
<name>A0A2A4JQ35_HELVI</name>
<protein>
    <recommendedName>
        <fullName evidence="7">Peptidase S1 domain-containing protein</fullName>
    </recommendedName>
</protein>
<sequence>MYRLLLLLPYAASVWTFKLAKGPTCGIEASSNLIHHNPWLTYVEYWRGDTRNDIRCAASLIDSRHLLTAAHCIKTPKFTRIVARLGEYDLGSQEDCVNGVCADPIVRLEVEDAIVHPDYDGKNHDIAVLKLAEDAPYTDFIRPVCLPSGELQPNTVFAATGWGEIPLKGYYSSIKKIIPLPLWTRENCEATYGALKVPRNTICAGGEEGVDTCRGDSGGPLVWFKNKAELWGVTSAGNSHCGTLNSPGLYTNVADHLPWVKDVISGNYKYTPRVDFDLL</sequence>
<keyword evidence="1 6" id="KW-0732">Signal</keyword>
<proteinExistence type="inferred from homology"/>
<comment type="caution">
    <text evidence="8">The sequence shown here is derived from an EMBL/GenBank/DDBJ whole genome shotgun (WGS) entry which is preliminary data.</text>
</comment>
<evidence type="ECO:0000256" key="2">
    <source>
        <dbReference type="ARBA" id="ARBA00023157"/>
    </source>
</evidence>
<dbReference type="PANTHER" id="PTHR24256">
    <property type="entry name" value="TRYPTASE-RELATED"/>
    <property type="match status" value="1"/>
</dbReference>
<dbReference type="CDD" id="cd00190">
    <property type="entry name" value="Tryp_SPc"/>
    <property type="match status" value="1"/>
</dbReference>
<feature type="signal peptide" evidence="6">
    <location>
        <begin position="1"/>
        <end position="16"/>
    </location>
</feature>
<keyword evidence="5" id="KW-0720">Serine protease</keyword>
<accession>A0A2A4JQ35</accession>
<dbReference type="InterPro" id="IPR033116">
    <property type="entry name" value="TRYPSIN_SER"/>
</dbReference>
<dbReference type="GO" id="GO:0004252">
    <property type="term" value="F:serine-type endopeptidase activity"/>
    <property type="evidence" value="ECO:0007669"/>
    <property type="project" value="InterPro"/>
</dbReference>
<feature type="domain" description="Peptidase S1" evidence="7">
    <location>
        <begin position="19"/>
        <end position="265"/>
    </location>
</feature>
<evidence type="ECO:0000256" key="1">
    <source>
        <dbReference type="ARBA" id="ARBA00022729"/>
    </source>
</evidence>
<dbReference type="InterPro" id="IPR018114">
    <property type="entry name" value="TRYPSIN_HIS"/>
</dbReference>
<organism evidence="8">
    <name type="scientific">Heliothis virescens</name>
    <name type="common">Tobacco budworm moth</name>
    <dbReference type="NCBI Taxonomy" id="7102"/>
    <lineage>
        <taxon>Eukaryota</taxon>
        <taxon>Metazoa</taxon>
        <taxon>Ecdysozoa</taxon>
        <taxon>Arthropoda</taxon>
        <taxon>Hexapoda</taxon>
        <taxon>Insecta</taxon>
        <taxon>Pterygota</taxon>
        <taxon>Neoptera</taxon>
        <taxon>Endopterygota</taxon>
        <taxon>Lepidoptera</taxon>
        <taxon>Glossata</taxon>
        <taxon>Ditrysia</taxon>
        <taxon>Noctuoidea</taxon>
        <taxon>Noctuidae</taxon>
        <taxon>Heliothinae</taxon>
        <taxon>Heliothis</taxon>
    </lineage>
</organism>
<comment type="similarity">
    <text evidence="4">Belongs to the peptidase S1 family. CLIP subfamily.</text>
</comment>
<dbReference type="InterPro" id="IPR001314">
    <property type="entry name" value="Peptidase_S1A"/>
</dbReference>
<dbReference type="AlphaFoldDB" id="A0A2A4JQ35"/>
<dbReference type="PROSITE" id="PS50240">
    <property type="entry name" value="TRYPSIN_DOM"/>
    <property type="match status" value="1"/>
</dbReference>
<dbReference type="InterPro" id="IPR043504">
    <property type="entry name" value="Peptidase_S1_PA_chymotrypsin"/>
</dbReference>
<evidence type="ECO:0000256" key="6">
    <source>
        <dbReference type="SAM" id="SignalP"/>
    </source>
</evidence>